<protein>
    <submittedName>
        <fullName evidence="1">Uncharacterized protein</fullName>
    </submittedName>
</protein>
<dbReference type="Proteomes" id="UP001239111">
    <property type="component" value="Chromosome 1"/>
</dbReference>
<name>A0ACC2PNG0_9HYME</name>
<evidence type="ECO:0000313" key="1">
    <source>
        <dbReference type="EMBL" id="KAJ8684980.1"/>
    </source>
</evidence>
<evidence type="ECO:0000313" key="2">
    <source>
        <dbReference type="Proteomes" id="UP001239111"/>
    </source>
</evidence>
<proteinExistence type="predicted"/>
<accession>A0ACC2PNG0</accession>
<sequence length="297" mass="33685">MQEAMGSVIIPRYLKNAFNVYGLAKGPLLAKCTESHIEALQDFVRSPYYATLVPSEAKKVHFSGKDHCNKPELSEFGIGDSLLISKMIDFARAQALDFWDPFSAQDELHTYSRNARISAESRSFIDVLVETQRTNKDRDDRGNRYSRGLQMFCAFLKMTASRLVYEILSEVFLKSIPKRSAINRFIHKESEKIVEGQFRADELKKFLEDRNLPLEVSMSENACAIISKIQCDALTDQGVGNVLPIDENSMPISGSCKYNPPHRTNFQGFEKINITLRVYGTTSRSRCSGILPSYVWN</sequence>
<comment type="caution">
    <text evidence="1">The sequence shown here is derived from an EMBL/GenBank/DDBJ whole genome shotgun (WGS) entry which is preliminary data.</text>
</comment>
<keyword evidence="2" id="KW-1185">Reference proteome</keyword>
<dbReference type="EMBL" id="CM056741">
    <property type="protein sequence ID" value="KAJ8684980.1"/>
    <property type="molecule type" value="Genomic_DNA"/>
</dbReference>
<organism evidence="1 2">
    <name type="scientific">Eretmocerus hayati</name>
    <dbReference type="NCBI Taxonomy" id="131215"/>
    <lineage>
        <taxon>Eukaryota</taxon>
        <taxon>Metazoa</taxon>
        <taxon>Ecdysozoa</taxon>
        <taxon>Arthropoda</taxon>
        <taxon>Hexapoda</taxon>
        <taxon>Insecta</taxon>
        <taxon>Pterygota</taxon>
        <taxon>Neoptera</taxon>
        <taxon>Endopterygota</taxon>
        <taxon>Hymenoptera</taxon>
        <taxon>Apocrita</taxon>
        <taxon>Proctotrupomorpha</taxon>
        <taxon>Chalcidoidea</taxon>
        <taxon>Aphelinidae</taxon>
        <taxon>Aphelininae</taxon>
        <taxon>Eretmocerus</taxon>
    </lineage>
</organism>
<reference evidence="1" key="1">
    <citation type="submission" date="2023-04" db="EMBL/GenBank/DDBJ databases">
        <title>A chromosome-level genome assembly of the parasitoid wasp Eretmocerus hayati.</title>
        <authorList>
            <person name="Zhong Y."/>
            <person name="Liu S."/>
            <person name="Liu Y."/>
        </authorList>
    </citation>
    <scope>NUCLEOTIDE SEQUENCE</scope>
    <source>
        <strain evidence="1">ZJU_SS_LIU_2023</strain>
    </source>
</reference>
<gene>
    <name evidence="1" type="ORF">QAD02_020773</name>
</gene>